<dbReference type="GO" id="GO:0005975">
    <property type="term" value="P:carbohydrate metabolic process"/>
    <property type="evidence" value="ECO:0007669"/>
    <property type="project" value="InterPro"/>
</dbReference>
<dbReference type="InterPro" id="IPR013785">
    <property type="entry name" value="Aldolase_TIM"/>
</dbReference>
<dbReference type="InterPro" id="IPR011060">
    <property type="entry name" value="RibuloseP-bd_barrel"/>
</dbReference>
<keyword evidence="10" id="KW-0119">Carbohydrate metabolism</keyword>
<dbReference type="GO" id="GO:0016857">
    <property type="term" value="F:racemase and epimerase activity, acting on carbohydrates and derivatives"/>
    <property type="evidence" value="ECO:0007669"/>
    <property type="project" value="InterPro"/>
</dbReference>
<evidence type="ECO:0000313" key="12">
    <source>
        <dbReference type="EMBL" id="OGN24281.1"/>
    </source>
</evidence>
<evidence type="ECO:0000256" key="10">
    <source>
        <dbReference type="ARBA" id="ARBA00023277"/>
    </source>
</evidence>
<dbReference type="EMBL" id="MGKJ01000013">
    <property type="protein sequence ID" value="OGN24281.1"/>
    <property type="molecule type" value="Genomic_DNA"/>
</dbReference>
<feature type="domain" description="Pterin-binding" evidence="11">
    <location>
        <begin position="147"/>
        <end position="212"/>
    </location>
</feature>
<accession>A0A1F8GG54</accession>
<comment type="caution">
    <text evidence="12">The sequence shown here is derived from an EMBL/GenBank/DDBJ whole genome shotgun (WGS) entry which is preliminary data.</text>
</comment>
<proteinExistence type="predicted"/>
<organism evidence="12 13">
    <name type="scientific">Candidatus Yanofskybacteria bacterium RIFCSPLOWO2_01_FULL_43_22</name>
    <dbReference type="NCBI Taxonomy" id="1802695"/>
    <lineage>
        <taxon>Bacteria</taxon>
        <taxon>Candidatus Yanofskyibacteriota</taxon>
    </lineage>
</organism>
<dbReference type="STRING" id="1802695.A3A13_03840"/>
<comment type="cofactor">
    <cofactor evidence="3">
        <name>Fe(2+)</name>
        <dbReference type="ChEBI" id="CHEBI:29033"/>
    </cofactor>
</comment>
<dbReference type="PROSITE" id="PS01085">
    <property type="entry name" value="RIBUL_P_3_EPIMER_1"/>
    <property type="match status" value="1"/>
</dbReference>
<evidence type="ECO:0000259" key="11">
    <source>
        <dbReference type="PROSITE" id="PS50972"/>
    </source>
</evidence>
<dbReference type="SUPFAM" id="SSF51366">
    <property type="entry name" value="Ribulose-phoshate binding barrel"/>
    <property type="match status" value="1"/>
</dbReference>
<name>A0A1F8GG54_9BACT</name>
<comment type="cofactor">
    <cofactor evidence="2">
        <name>Zn(2+)</name>
        <dbReference type="ChEBI" id="CHEBI:29105"/>
    </cofactor>
</comment>
<evidence type="ECO:0000256" key="8">
    <source>
        <dbReference type="ARBA" id="ARBA00023211"/>
    </source>
</evidence>
<dbReference type="GO" id="GO:1901135">
    <property type="term" value="P:carbohydrate derivative metabolic process"/>
    <property type="evidence" value="ECO:0007669"/>
    <property type="project" value="UniProtKB-ARBA"/>
</dbReference>
<evidence type="ECO:0000256" key="7">
    <source>
        <dbReference type="ARBA" id="ARBA00023004"/>
    </source>
</evidence>
<dbReference type="GO" id="GO:0006091">
    <property type="term" value="P:generation of precursor metabolites and energy"/>
    <property type="evidence" value="ECO:0007669"/>
    <property type="project" value="UniProtKB-ARBA"/>
</dbReference>
<comment type="subunit">
    <text evidence="4">Homodimer.</text>
</comment>
<keyword evidence="5" id="KW-0479">Metal-binding</keyword>
<keyword evidence="6" id="KW-0862">Zinc</keyword>
<keyword evidence="8" id="KW-0464">Manganese</keyword>
<dbReference type="AlphaFoldDB" id="A0A1F8GG54"/>
<dbReference type="NCBIfam" id="NF004076">
    <property type="entry name" value="PRK05581.1-4"/>
    <property type="match status" value="1"/>
</dbReference>
<keyword evidence="7" id="KW-0408">Iron</keyword>
<reference evidence="12 13" key="1">
    <citation type="journal article" date="2016" name="Nat. Commun.">
        <title>Thousands of microbial genomes shed light on interconnected biogeochemical processes in an aquifer system.</title>
        <authorList>
            <person name="Anantharaman K."/>
            <person name="Brown C.T."/>
            <person name="Hug L.A."/>
            <person name="Sharon I."/>
            <person name="Castelle C.J."/>
            <person name="Probst A.J."/>
            <person name="Thomas B.C."/>
            <person name="Singh A."/>
            <person name="Wilkins M.J."/>
            <person name="Karaoz U."/>
            <person name="Brodie E.L."/>
            <person name="Williams K.H."/>
            <person name="Hubbard S.S."/>
            <person name="Banfield J.F."/>
        </authorList>
    </citation>
    <scope>NUCLEOTIDE SEQUENCE [LARGE SCALE GENOMIC DNA]</scope>
</reference>
<evidence type="ECO:0000256" key="4">
    <source>
        <dbReference type="ARBA" id="ARBA00011738"/>
    </source>
</evidence>
<evidence type="ECO:0000256" key="3">
    <source>
        <dbReference type="ARBA" id="ARBA00001954"/>
    </source>
</evidence>
<dbReference type="GO" id="GO:0046496">
    <property type="term" value="P:nicotinamide nucleotide metabolic process"/>
    <property type="evidence" value="ECO:0007669"/>
    <property type="project" value="UniProtKB-ARBA"/>
</dbReference>
<dbReference type="Proteomes" id="UP000178911">
    <property type="component" value="Unassembled WGS sequence"/>
</dbReference>
<evidence type="ECO:0000313" key="13">
    <source>
        <dbReference type="Proteomes" id="UP000178911"/>
    </source>
</evidence>
<dbReference type="InterPro" id="IPR000489">
    <property type="entry name" value="Pterin-binding_dom"/>
</dbReference>
<dbReference type="FunFam" id="3.20.20.70:FF:000191">
    <property type="entry name" value="ribulose-phosphate 3-epimerase isoform X2"/>
    <property type="match status" value="1"/>
</dbReference>
<dbReference type="Gene3D" id="3.20.20.70">
    <property type="entry name" value="Aldolase class I"/>
    <property type="match status" value="1"/>
</dbReference>
<keyword evidence="9" id="KW-0413">Isomerase</keyword>
<dbReference type="PROSITE" id="PS50972">
    <property type="entry name" value="PTERIN_BINDING"/>
    <property type="match status" value="1"/>
</dbReference>
<dbReference type="GO" id="GO:0042558">
    <property type="term" value="P:pteridine-containing compound metabolic process"/>
    <property type="evidence" value="ECO:0007669"/>
    <property type="project" value="InterPro"/>
</dbReference>
<evidence type="ECO:0000256" key="1">
    <source>
        <dbReference type="ARBA" id="ARBA00001936"/>
    </source>
</evidence>
<dbReference type="PANTHER" id="PTHR11749">
    <property type="entry name" value="RIBULOSE-5-PHOSPHATE-3-EPIMERASE"/>
    <property type="match status" value="1"/>
</dbReference>
<dbReference type="GO" id="GO:0046872">
    <property type="term" value="F:metal ion binding"/>
    <property type="evidence" value="ECO:0007669"/>
    <property type="project" value="UniProtKB-KW"/>
</dbReference>
<dbReference type="InterPro" id="IPR000056">
    <property type="entry name" value="Ribul_P_3_epim-like"/>
</dbReference>
<evidence type="ECO:0000256" key="5">
    <source>
        <dbReference type="ARBA" id="ARBA00022723"/>
    </source>
</evidence>
<evidence type="ECO:0000256" key="9">
    <source>
        <dbReference type="ARBA" id="ARBA00023235"/>
    </source>
</evidence>
<protein>
    <recommendedName>
        <fullName evidence="11">Pterin-binding domain-containing protein</fullName>
    </recommendedName>
</protein>
<evidence type="ECO:0000256" key="2">
    <source>
        <dbReference type="ARBA" id="ARBA00001947"/>
    </source>
</evidence>
<dbReference type="CDD" id="cd00429">
    <property type="entry name" value="RPE"/>
    <property type="match status" value="1"/>
</dbReference>
<sequence length="212" mass="23825">MIQIVPSILTNSSEEFEKMMHLIEPHFSSVHLDIADGVFVPNTTIKGIDELEKTRTPLKMAVHLMVWEPENTLETWLNTGVETLIFHIESTGKMDELIIKTREKGKRVGIAINPDTSSEAVGPFVNKIDFVHFMTVNPGFYGSEFKEEVLGKIKDFSQQYPDIEIWVDGGIDLTTAKKVVESGADVLIVGSYFFKQSQDFGEALENMKKVVS</sequence>
<gene>
    <name evidence="12" type="ORF">A3A13_03840</name>
</gene>
<comment type="cofactor">
    <cofactor evidence="1">
        <name>Mn(2+)</name>
        <dbReference type="ChEBI" id="CHEBI:29035"/>
    </cofactor>
</comment>
<dbReference type="Pfam" id="PF00834">
    <property type="entry name" value="Ribul_P_3_epim"/>
    <property type="match status" value="1"/>
</dbReference>
<dbReference type="GO" id="GO:0006163">
    <property type="term" value="P:purine nucleotide metabolic process"/>
    <property type="evidence" value="ECO:0007669"/>
    <property type="project" value="UniProtKB-ARBA"/>
</dbReference>
<evidence type="ECO:0000256" key="6">
    <source>
        <dbReference type="ARBA" id="ARBA00022833"/>
    </source>
</evidence>